<accession>A0AAU9D269</accession>
<proteinExistence type="predicted"/>
<dbReference type="SUPFAM" id="SSF101386">
    <property type="entry name" value="all-alpha NTP pyrophosphatases"/>
    <property type="match status" value="1"/>
</dbReference>
<dbReference type="EMBL" id="AP027059">
    <property type="protein sequence ID" value="BDU50096.1"/>
    <property type="molecule type" value="Genomic_DNA"/>
</dbReference>
<protein>
    <submittedName>
        <fullName evidence="1">Phosphoribosyl-ATP pyrophosphohydrolase</fullName>
    </submittedName>
</protein>
<evidence type="ECO:0000313" key="1">
    <source>
        <dbReference type="EMBL" id="BDU50096.1"/>
    </source>
</evidence>
<dbReference type="RefSeq" id="WP_307905032.1">
    <property type="nucleotide sequence ID" value="NZ_AP027059.1"/>
</dbReference>
<name>A0AAU9D269_9FUSO</name>
<dbReference type="CDD" id="cd11532">
    <property type="entry name" value="NTP-PPase_COG4997"/>
    <property type="match status" value="1"/>
</dbReference>
<evidence type="ECO:0000313" key="2">
    <source>
        <dbReference type="Proteomes" id="UP001321582"/>
    </source>
</evidence>
<sequence>MSLEIIYNKLIRDNIPKIIEKSGVEYKVHIAEEKEYIEKLIEKVSEELEEFVEKPCEEEMADILEVLETLSKVYKLDEQKIIDIKKDKKNKRGGFLERIILEKTIKK</sequence>
<organism evidence="1 2">
    <name type="scientific">Haliovirga abyssi</name>
    <dbReference type="NCBI Taxonomy" id="2996794"/>
    <lineage>
        <taxon>Bacteria</taxon>
        <taxon>Fusobacteriati</taxon>
        <taxon>Fusobacteriota</taxon>
        <taxon>Fusobacteriia</taxon>
        <taxon>Fusobacteriales</taxon>
        <taxon>Haliovirgaceae</taxon>
        <taxon>Haliovirga</taxon>
    </lineage>
</organism>
<dbReference type="KEGG" id="haby:HLVA_06650"/>
<gene>
    <name evidence="1" type="ORF">HLVA_06650</name>
</gene>
<reference evidence="1 2" key="1">
    <citation type="submission" date="2022-11" db="EMBL/GenBank/DDBJ databases">
        <title>Haliovirga abyssi gen. nov., sp. nov., a mesophilic fermentative bacterium isolated from the Iheya North hydrothermal field and the proposal of Haliovirgaceae fam. nov.</title>
        <authorList>
            <person name="Miyazaki U."/>
            <person name="Tame A."/>
            <person name="Miyazaki J."/>
            <person name="Takai K."/>
            <person name="Sawayama S."/>
            <person name="Kitajima M."/>
            <person name="Okamoto A."/>
            <person name="Nakagawa S."/>
        </authorList>
    </citation>
    <scope>NUCLEOTIDE SEQUENCE [LARGE SCALE GENOMIC DNA]</scope>
    <source>
        <strain evidence="1 2">IC12</strain>
    </source>
</reference>
<keyword evidence="2" id="KW-1185">Reference proteome</keyword>
<dbReference type="InterPro" id="IPR038735">
    <property type="entry name" value="MSMEG_1276-like_NTP-PPase_dom"/>
</dbReference>
<dbReference type="AlphaFoldDB" id="A0AAU9D269"/>
<dbReference type="Proteomes" id="UP001321582">
    <property type="component" value="Chromosome"/>
</dbReference>